<dbReference type="AlphaFoldDB" id="A0AAV7VNS3"/>
<sequence>MPLRAVPPRSSAESPLEPGVSCLRGRPGARAEPATPRFLIAAKRVRVAVEVPPARSGQYNEVEVEQSDPRIENIFLMKELWQLEQDAVQPVDEEQAIERLVNEGIKVDEEGFFLPLSVWRQLSNETSSCCGRCLLSERALSLVHPRASLRACLFVERDNPDVTRALVERFRI</sequence>
<comment type="caution">
    <text evidence="2">The sequence shown here is derived from an EMBL/GenBank/DDBJ whole genome shotgun (WGS) entry which is preliminary data.</text>
</comment>
<name>A0AAV7VNS3_PLEWA</name>
<keyword evidence="3" id="KW-1185">Reference proteome</keyword>
<organism evidence="2 3">
    <name type="scientific">Pleurodeles waltl</name>
    <name type="common">Iberian ribbed newt</name>
    <dbReference type="NCBI Taxonomy" id="8319"/>
    <lineage>
        <taxon>Eukaryota</taxon>
        <taxon>Metazoa</taxon>
        <taxon>Chordata</taxon>
        <taxon>Craniata</taxon>
        <taxon>Vertebrata</taxon>
        <taxon>Euteleostomi</taxon>
        <taxon>Amphibia</taxon>
        <taxon>Batrachia</taxon>
        <taxon>Caudata</taxon>
        <taxon>Salamandroidea</taxon>
        <taxon>Salamandridae</taxon>
        <taxon>Pleurodelinae</taxon>
        <taxon>Pleurodeles</taxon>
    </lineage>
</organism>
<dbReference type="EMBL" id="JANPWB010000003">
    <property type="protein sequence ID" value="KAJ1203047.1"/>
    <property type="molecule type" value="Genomic_DNA"/>
</dbReference>
<reference evidence="2" key="1">
    <citation type="journal article" date="2022" name="bioRxiv">
        <title>Sequencing and chromosome-scale assembly of the giantPleurodeles waltlgenome.</title>
        <authorList>
            <person name="Brown T."/>
            <person name="Elewa A."/>
            <person name="Iarovenko S."/>
            <person name="Subramanian E."/>
            <person name="Araus A.J."/>
            <person name="Petzold A."/>
            <person name="Susuki M."/>
            <person name="Suzuki K.-i.T."/>
            <person name="Hayashi T."/>
            <person name="Toyoda A."/>
            <person name="Oliveira C."/>
            <person name="Osipova E."/>
            <person name="Leigh N.D."/>
            <person name="Simon A."/>
            <person name="Yun M.H."/>
        </authorList>
    </citation>
    <scope>NUCLEOTIDE SEQUENCE</scope>
    <source>
        <strain evidence="2">20211129_DDA</strain>
        <tissue evidence="2">Liver</tissue>
    </source>
</reference>
<evidence type="ECO:0000256" key="1">
    <source>
        <dbReference type="SAM" id="MobiDB-lite"/>
    </source>
</evidence>
<protein>
    <submittedName>
        <fullName evidence="2">Uncharacterized protein</fullName>
    </submittedName>
</protein>
<dbReference type="Proteomes" id="UP001066276">
    <property type="component" value="Chromosome 2_1"/>
</dbReference>
<feature type="region of interest" description="Disordered" evidence="1">
    <location>
        <begin position="1"/>
        <end position="30"/>
    </location>
</feature>
<accession>A0AAV7VNS3</accession>
<gene>
    <name evidence="2" type="ORF">NDU88_006842</name>
</gene>
<evidence type="ECO:0000313" key="2">
    <source>
        <dbReference type="EMBL" id="KAJ1203047.1"/>
    </source>
</evidence>
<evidence type="ECO:0000313" key="3">
    <source>
        <dbReference type="Proteomes" id="UP001066276"/>
    </source>
</evidence>
<proteinExistence type="predicted"/>